<dbReference type="InterPro" id="IPR008906">
    <property type="entry name" value="HATC_C_dom"/>
</dbReference>
<accession>W2LRQ4</accession>
<dbReference type="InterPro" id="IPR012337">
    <property type="entry name" value="RNaseH-like_sf"/>
</dbReference>
<sequence length="275" mass="32241">MVSARGIQTANKKEQRKKRKFTYSLVTSRYFVPQLKRGVVLLRSIDKHLTEFEKDSTPISEVYKIFLDLPLEFAACKLTQRELKIAEEIVSERFDFVYGDAHGLAYLLDPRFCGDGMDVSTRTSVESFLSQWFGKDNANDVLIQLASYHRYVAELRDSSSRHWKLLIERKLRVHDFWCGLKKFNRLQDIAKQLFRCARSMSAAERNFSTHGFIHSKLRNRLDPDSVENLVHIFFNAKKVDEQELDEYTHIQDVLVNIGDEEDPDGQNHDEEYVYY</sequence>
<protein>
    <recommendedName>
        <fullName evidence="1">HAT C-terminal dimerisation domain-containing protein</fullName>
    </recommendedName>
</protein>
<dbReference type="AlphaFoldDB" id="W2LRQ4"/>
<dbReference type="VEuPathDB" id="FungiDB:PPTG_07879"/>
<name>W2LRQ4_PHYNI</name>
<reference evidence="2" key="1">
    <citation type="submission" date="2013-11" db="EMBL/GenBank/DDBJ databases">
        <title>The Genome Sequence of Phytophthora parasitica CHvinca01.</title>
        <authorList>
            <consortium name="The Broad Institute Genomics Platform"/>
            <person name="Russ C."/>
            <person name="Tyler B."/>
            <person name="Panabieres F."/>
            <person name="Shan W."/>
            <person name="Tripathy S."/>
            <person name="Grunwald N."/>
            <person name="Machado M."/>
            <person name="Johnson C.S."/>
            <person name="Arredondo F."/>
            <person name="Hong C."/>
            <person name="Coffey M."/>
            <person name="Young S.K."/>
            <person name="Zeng Q."/>
            <person name="Gargeya S."/>
            <person name="Fitzgerald M."/>
            <person name="Abouelleil A."/>
            <person name="Alvarado L."/>
            <person name="Chapman S.B."/>
            <person name="Gainer-Dewar J."/>
            <person name="Goldberg J."/>
            <person name="Griggs A."/>
            <person name="Gujja S."/>
            <person name="Hansen M."/>
            <person name="Howarth C."/>
            <person name="Imamovic A."/>
            <person name="Ireland A."/>
            <person name="Larimer J."/>
            <person name="McCowan C."/>
            <person name="Murphy C."/>
            <person name="Pearson M."/>
            <person name="Poon T.W."/>
            <person name="Priest M."/>
            <person name="Roberts A."/>
            <person name="Saif S."/>
            <person name="Shea T."/>
            <person name="Sykes S."/>
            <person name="Wortman J."/>
            <person name="Nusbaum C."/>
            <person name="Birren B."/>
        </authorList>
    </citation>
    <scope>NUCLEOTIDE SEQUENCE [LARGE SCALE GENOMIC DNA]</scope>
    <source>
        <strain evidence="2">CHvinca01</strain>
    </source>
</reference>
<dbReference type="SUPFAM" id="SSF53098">
    <property type="entry name" value="Ribonuclease H-like"/>
    <property type="match status" value="1"/>
</dbReference>
<gene>
    <name evidence="2" type="ORF">L917_03089</name>
</gene>
<dbReference type="EMBL" id="KI678138">
    <property type="protein sequence ID" value="ETM00159.1"/>
    <property type="molecule type" value="Genomic_DNA"/>
</dbReference>
<dbReference type="GO" id="GO:0046983">
    <property type="term" value="F:protein dimerization activity"/>
    <property type="evidence" value="ECO:0007669"/>
    <property type="project" value="InterPro"/>
</dbReference>
<organism evidence="2">
    <name type="scientific">Phytophthora nicotianae</name>
    <name type="common">Potato buckeye rot agent</name>
    <name type="synonym">Phytophthora parasitica</name>
    <dbReference type="NCBI Taxonomy" id="4792"/>
    <lineage>
        <taxon>Eukaryota</taxon>
        <taxon>Sar</taxon>
        <taxon>Stramenopiles</taxon>
        <taxon>Oomycota</taxon>
        <taxon>Peronosporomycetes</taxon>
        <taxon>Peronosporales</taxon>
        <taxon>Peronosporaceae</taxon>
        <taxon>Phytophthora</taxon>
    </lineage>
</organism>
<dbReference type="OrthoDB" id="162872at2759"/>
<evidence type="ECO:0000259" key="1">
    <source>
        <dbReference type="Pfam" id="PF05699"/>
    </source>
</evidence>
<dbReference type="Proteomes" id="UP000054423">
    <property type="component" value="Unassembled WGS sequence"/>
</dbReference>
<feature type="domain" description="HAT C-terminal dimerisation" evidence="1">
    <location>
        <begin position="170"/>
        <end position="233"/>
    </location>
</feature>
<evidence type="ECO:0000313" key="2">
    <source>
        <dbReference type="EMBL" id="ETM00159.1"/>
    </source>
</evidence>
<proteinExistence type="predicted"/>
<dbReference type="Pfam" id="PF05699">
    <property type="entry name" value="Dimer_Tnp_hAT"/>
    <property type="match status" value="1"/>
</dbReference>